<accession>A0A8S3SDF7</accession>
<dbReference type="EMBL" id="CAJPWZ010001471">
    <property type="protein sequence ID" value="CAG2216115.1"/>
    <property type="molecule type" value="Genomic_DNA"/>
</dbReference>
<dbReference type="Proteomes" id="UP000683360">
    <property type="component" value="Unassembled WGS sequence"/>
</dbReference>
<keyword evidence="2 5" id="KW-0863">Zinc-finger</keyword>
<dbReference type="OrthoDB" id="6072788at2759"/>
<comment type="caution">
    <text evidence="8">The sequence shown here is derived from an EMBL/GenBank/DDBJ whole genome shotgun (WGS) entry which is preliminary data.</text>
</comment>
<keyword evidence="4 5" id="KW-0238">DNA-binding</keyword>
<evidence type="ECO:0000256" key="6">
    <source>
        <dbReference type="SAM" id="MobiDB-lite"/>
    </source>
</evidence>
<feature type="region of interest" description="Disordered" evidence="6">
    <location>
        <begin position="169"/>
        <end position="190"/>
    </location>
</feature>
<proteinExistence type="predicted"/>
<dbReference type="AlphaFoldDB" id="A0A8S3SDF7"/>
<evidence type="ECO:0000256" key="3">
    <source>
        <dbReference type="ARBA" id="ARBA00022833"/>
    </source>
</evidence>
<dbReference type="PROSITE" id="PS50950">
    <property type="entry name" value="ZF_THAP"/>
    <property type="match status" value="1"/>
</dbReference>
<feature type="domain" description="THAP-type" evidence="7">
    <location>
        <begin position="1"/>
        <end position="66"/>
    </location>
</feature>
<organism evidence="8 9">
    <name type="scientific">Mytilus edulis</name>
    <name type="common">Blue mussel</name>
    <dbReference type="NCBI Taxonomy" id="6550"/>
    <lineage>
        <taxon>Eukaryota</taxon>
        <taxon>Metazoa</taxon>
        <taxon>Spiralia</taxon>
        <taxon>Lophotrochozoa</taxon>
        <taxon>Mollusca</taxon>
        <taxon>Bivalvia</taxon>
        <taxon>Autobranchia</taxon>
        <taxon>Pteriomorphia</taxon>
        <taxon>Mytilida</taxon>
        <taxon>Mytiloidea</taxon>
        <taxon>Mytilidae</taxon>
        <taxon>Mytilinae</taxon>
        <taxon>Mytilus</taxon>
    </lineage>
</organism>
<reference evidence="8" key="1">
    <citation type="submission" date="2021-03" db="EMBL/GenBank/DDBJ databases">
        <authorList>
            <person name="Bekaert M."/>
        </authorList>
    </citation>
    <scope>NUCLEOTIDE SEQUENCE</scope>
</reference>
<evidence type="ECO:0000256" key="2">
    <source>
        <dbReference type="ARBA" id="ARBA00022771"/>
    </source>
</evidence>
<keyword evidence="3" id="KW-0862">Zinc</keyword>
<keyword evidence="1" id="KW-0479">Metal-binding</keyword>
<evidence type="ECO:0000256" key="5">
    <source>
        <dbReference type="PROSITE-ProRule" id="PRU00309"/>
    </source>
</evidence>
<dbReference type="InterPro" id="IPR006612">
    <property type="entry name" value="THAP_Znf"/>
</dbReference>
<evidence type="ECO:0000313" key="8">
    <source>
        <dbReference type="EMBL" id="CAG2216115.1"/>
    </source>
</evidence>
<evidence type="ECO:0000259" key="7">
    <source>
        <dbReference type="PROSITE" id="PS50950"/>
    </source>
</evidence>
<protein>
    <recommendedName>
        <fullName evidence="7">THAP-type domain-containing protein</fullName>
    </recommendedName>
</protein>
<dbReference type="GO" id="GO:0003677">
    <property type="term" value="F:DNA binding"/>
    <property type="evidence" value="ECO:0007669"/>
    <property type="project" value="UniProtKB-UniRule"/>
</dbReference>
<feature type="compositionally biased region" description="Acidic residues" evidence="6">
    <location>
        <begin position="172"/>
        <end position="183"/>
    </location>
</feature>
<gene>
    <name evidence="8" type="ORF">MEDL_29861</name>
</gene>
<sequence>MVYCVAFNCNTRSGQGYWLLTFPKDMDTKAKVKRQNFLPTEHSRLCSKHFDFDQFVIDARIAASIFQGFSEGKVFSWSFGTESELTQVLDMSADDVHVEESESSCLSELEPHDLETSMPLPSCMTDNRQTFEMFSQTDNKIVNYLEVMPAANFVIPPELLGSNASSQLTTIQEDELSDSDDPEWVPSDEKEEIEGVIDINEQKNEAKERKFIAFKTELNDI</sequence>
<name>A0A8S3SDF7_MYTED</name>
<keyword evidence="9" id="KW-1185">Reference proteome</keyword>
<evidence type="ECO:0000256" key="4">
    <source>
        <dbReference type="ARBA" id="ARBA00023125"/>
    </source>
</evidence>
<dbReference type="GO" id="GO:0008270">
    <property type="term" value="F:zinc ion binding"/>
    <property type="evidence" value="ECO:0007669"/>
    <property type="project" value="UniProtKB-KW"/>
</dbReference>
<evidence type="ECO:0000313" key="9">
    <source>
        <dbReference type="Proteomes" id="UP000683360"/>
    </source>
</evidence>
<evidence type="ECO:0000256" key="1">
    <source>
        <dbReference type="ARBA" id="ARBA00022723"/>
    </source>
</evidence>
<dbReference type="SUPFAM" id="SSF57716">
    <property type="entry name" value="Glucocorticoid receptor-like (DNA-binding domain)"/>
    <property type="match status" value="1"/>
</dbReference>